<proteinExistence type="predicted"/>
<dbReference type="STRING" id="1842727.RD110_07075"/>
<evidence type="ECO:0000313" key="2">
    <source>
        <dbReference type="EMBL" id="APW36991.1"/>
    </source>
</evidence>
<sequence length="299" mass="34603">MPEIFKSSPPMVSIGMPVFNGGRYIREALESLLRQSHINFELIISDNASTDNTANLCREFAARDARVRYVRQASNIGALGNFQYLLDQATGQYFMWAACDDYWDDRWIETLLHVVQTGAVQAAFGRVLQVDGRSLPIEHIVNRQTFRYDEPLMWRRLKFFLDFEGCGKANLFYSLFERKFMAELPIQSYGHDYHMIFDFLRRGCIAGTPSVVLHKRIHDDAASTLEINQERGIGQKIFQRVLFPVDRKIIAGYLKLASFSEVFLLLLATPVKYTIAYRHMFRRLRHALPHGSRKRPVNS</sequence>
<dbReference type="SUPFAM" id="SSF53448">
    <property type="entry name" value="Nucleotide-diphospho-sugar transferases"/>
    <property type="match status" value="1"/>
</dbReference>
<feature type="domain" description="Glycosyltransferase 2-like" evidence="1">
    <location>
        <begin position="13"/>
        <end position="162"/>
    </location>
</feature>
<dbReference type="RefSeq" id="WP_076198001.1">
    <property type="nucleotide sequence ID" value="NZ_CP019236.1"/>
</dbReference>
<dbReference type="InterPro" id="IPR029044">
    <property type="entry name" value="Nucleotide-diphossugar_trans"/>
</dbReference>
<protein>
    <recommendedName>
        <fullName evidence="1">Glycosyltransferase 2-like domain-containing protein</fullName>
    </recommendedName>
</protein>
<accession>A0A1P8JTF1</accession>
<dbReference type="Proteomes" id="UP000186609">
    <property type="component" value="Chromosome"/>
</dbReference>
<dbReference type="InterPro" id="IPR001173">
    <property type="entry name" value="Glyco_trans_2-like"/>
</dbReference>
<dbReference type="PANTHER" id="PTHR43685:SF11">
    <property type="entry name" value="GLYCOSYLTRANSFERASE TAGX-RELATED"/>
    <property type="match status" value="1"/>
</dbReference>
<dbReference type="InterPro" id="IPR050834">
    <property type="entry name" value="Glycosyltransf_2"/>
</dbReference>
<keyword evidence="3" id="KW-1185">Reference proteome</keyword>
<evidence type="ECO:0000313" key="3">
    <source>
        <dbReference type="Proteomes" id="UP000186609"/>
    </source>
</evidence>
<reference evidence="2 3" key="1">
    <citation type="submission" date="2017-01" db="EMBL/GenBank/DDBJ databases">
        <authorList>
            <person name="Mah S.A."/>
            <person name="Swanson W.J."/>
            <person name="Moy G.W."/>
            <person name="Vacquier V.D."/>
        </authorList>
    </citation>
    <scope>NUCLEOTIDE SEQUENCE [LARGE SCALE GENOMIC DNA]</scope>
    <source>
        <strain evidence="2 3">DCY110</strain>
    </source>
</reference>
<dbReference type="EMBL" id="CP019236">
    <property type="protein sequence ID" value="APW36991.1"/>
    <property type="molecule type" value="Genomic_DNA"/>
</dbReference>
<dbReference type="AlphaFoldDB" id="A0A1P8JTF1"/>
<name>A0A1P8JTF1_9BURK</name>
<dbReference type="OrthoDB" id="433681at2"/>
<dbReference type="KEGG" id="rhy:RD110_07075"/>
<organism evidence="2 3">
    <name type="scientific">Rhodoferax koreensis</name>
    <dbReference type="NCBI Taxonomy" id="1842727"/>
    <lineage>
        <taxon>Bacteria</taxon>
        <taxon>Pseudomonadati</taxon>
        <taxon>Pseudomonadota</taxon>
        <taxon>Betaproteobacteria</taxon>
        <taxon>Burkholderiales</taxon>
        <taxon>Comamonadaceae</taxon>
        <taxon>Rhodoferax</taxon>
    </lineage>
</organism>
<gene>
    <name evidence="2" type="ORF">RD110_07075</name>
</gene>
<evidence type="ECO:0000259" key="1">
    <source>
        <dbReference type="Pfam" id="PF00535"/>
    </source>
</evidence>
<dbReference type="PANTHER" id="PTHR43685">
    <property type="entry name" value="GLYCOSYLTRANSFERASE"/>
    <property type="match status" value="1"/>
</dbReference>
<dbReference type="Gene3D" id="3.90.550.10">
    <property type="entry name" value="Spore Coat Polysaccharide Biosynthesis Protein SpsA, Chain A"/>
    <property type="match status" value="1"/>
</dbReference>
<dbReference type="Pfam" id="PF00535">
    <property type="entry name" value="Glycos_transf_2"/>
    <property type="match status" value="1"/>
</dbReference>